<feature type="region of interest" description="Disordered" evidence="1">
    <location>
        <begin position="125"/>
        <end position="162"/>
    </location>
</feature>
<sequence length="162" mass="17466">MWGAVGVFGFSLSIIVYWVLAMFTDTGPGEFAREISAQMGVKNNLSLTIPATALAFLCACPLGVPVIADSVFGTVLGFAGFFFVLVGLVSFLPVSLPAWMYPEWHVEWRRRRRRERLAEANVWRDTSRLEPGGPSGSAAGCVNGPFDSATTDSFPDSPGDDA</sequence>
<dbReference type="RefSeq" id="WP_086614120.1">
    <property type="nucleotide sequence ID" value="NZ_MTPX02000041.1"/>
</dbReference>
<gene>
    <name evidence="3" type="ORF">BW737_007225</name>
</gene>
<evidence type="ECO:0000313" key="3">
    <source>
        <dbReference type="EMBL" id="PHP52663.1"/>
    </source>
</evidence>
<protein>
    <submittedName>
        <fullName evidence="3">Uncharacterized protein</fullName>
    </submittedName>
</protein>
<feature type="transmembrane region" description="Helical" evidence="2">
    <location>
        <begin position="45"/>
        <end position="68"/>
    </location>
</feature>
<evidence type="ECO:0000256" key="1">
    <source>
        <dbReference type="SAM" id="MobiDB-lite"/>
    </source>
</evidence>
<keyword evidence="2" id="KW-1133">Transmembrane helix</keyword>
<name>A0ABX4MB09_9ACTO</name>
<keyword evidence="2" id="KW-0472">Membrane</keyword>
<dbReference type="EMBL" id="MTPX02000041">
    <property type="protein sequence ID" value="PHP52663.1"/>
    <property type="molecule type" value="Genomic_DNA"/>
</dbReference>
<dbReference type="Proteomes" id="UP000194577">
    <property type="component" value="Unassembled WGS sequence"/>
</dbReference>
<organism evidence="3 4">
    <name type="scientific">Actinomyces ruminis</name>
    <dbReference type="NCBI Taxonomy" id="1937003"/>
    <lineage>
        <taxon>Bacteria</taxon>
        <taxon>Bacillati</taxon>
        <taxon>Actinomycetota</taxon>
        <taxon>Actinomycetes</taxon>
        <taxon>Actinomycetales</taxon>
        <taxon>Actinomycetaceae</taxon>
        <taxon>Actinomyces</taxon>
    </lineage>
</organism>
<feature type="transmembrane region" description="Helical" evidence="2">
    <location>
        <begin position="74"/>
        <end position="101"/>
    </location>
</feature>
<reference evidence="3 4" key="1">
    <citation type="submission" date="2017-10" db="EMBL/GenBank/DDBJ databases">
        <title>Draft genome sequence of cellulolytic Actinomyces sp CtC72 isolated from cattle rumen fluid.</title>
        <authorList>
            <person name="Joshi A.J."/>
            <person name="Vasudevan G."/>
            <person name="Lanjekar V.B."/>
            <person name="Hivarkar S."/>
            <person name="Engineer A."/>
            <person name="Pore S.D."/>
            <person name="Dhakephalkar P.K."/>
            <person name="Dagar S."/>
        </authorList>
    </citation>
    <scope>NUCLEOTIDE SEQUENCE [LARGE SCALE GENOMIC DNA]</scope>
    <source>
        <strain evidence="4">CtC72</strain>
    </source>
</reference>
<comment type="caution">
    <text evidence="3">The sequence shown here is derived from an EMBL/GenBank/DDBJ whole genome shotgun (WGS) entry which is preliminary data.</text>
</comment>
<keyword evidence="4" id="KW-1185">Reference proteome</keyword>
<keyword evidence="2" id="KW-0812">Transmembrane</keyword>
<evidence type="ECO:0000313" key="4">
    <source>
        <dbReference type="Proteomes" id="UP000194577"/>
    </source>
</evidence>
<proteinExistence type="predicted"/>
<evidence type="ECO:0000256" key="2">
    <source>
        <dbReference type="SAM" id="Phobius"/>
    </source>
</evidence>
<feature type="transmembrane region" description="Helical" evidence="2">
    <location>
        <begin position="6"/>
        <end position="24"/>
    </location>
</feature>
<accession>A0ABX4MB09</accession>